<evidence type="ECO:0000313" key="2">
    <source>
        <dbReference type="Proteomes" id="UP000196485"/>
    </source>
</evidence>
<dbReference type="PANTHER" id="PTHR43737">
    <property type="entry name" value="BLL7424 PROTEIN"/>
    <property type="match status" value="1"/>
</dbReference>
<sequence length="504" mass="57157">MPQPLLKFTHQTQTAALLYRATFGPQIDVLNPLIELDVNQWFENQYNELPSYHLPQLRLAVQLSGKTEPTTNLRLGVWWQYALTANDQLRQRMAYALSQILVVSSVGVGNRHEELAAYYDLLVEHSFGNFRDLLKAVTTNAAMGRYLTLRRSTKANPKNNTFPDENYARELMQLFTIGLWKLDENGQPLTDHNGDPIPSYTQNDVQELARALTGWQSGHNEHPMTPRERNHDTEQKFILGQHFAAGQNTEQDLDQALDLLFNHQNTPFFIANLLIKRFVTSNPTQAYLYRVAQAFIDNGNGVRGDFKAVLWAILTDSAVINGQASRQSQLGLLKEPILMAANQARALGVTSLGDYWEVKSNIRYFGQSPLQAETVFNFYLPDFAPQGEIAANGLTAPEFSLLSSYQMLNIHNRLCAVLNCHQSTKPQQWFYAIQPFIAVQHDSNALIEMINTRVFAGLLSDSLRAQLFDLLDNHIAINQQIRRVESALYTAFTSPEFFCQEFVA</sequence>
<dbReference type="Proteomes" id="UP000196485">
    <property type="component" value="Unassembled WGS sequence"/>
</dbReference>
<dbReference type="Pfam" id="PF08811">
    <property type="entry name" value="DUF1800"/>
    <property type="match status" value="1"/>
</dbReference>
<dbReference type="InterPro" id="IPR014917">
    <property type="entry name" value="DUF1800"/>
</dbReference>
<evidence type="ECO:0008006" key="3">
    <source>
        <dbReference type="Google" id="ProtNLM"/>
    </source>
</evidence>
<dbReference type="RefSeq" id="WP_087820023.1">
    <property type="nucleotide sequence ID" value="NZ_FYAH01000002.1"/>
</dbReference>
<protein>
    <recommendedName>
        <fullName evidence="3">DUF1800 domain-containing protein</fullName>
    </recommendedName>
</protein>
<dbReference type="PANTHER" id="PTHR43737:SF1">
    <property type="entry name" value="DUF1501 DOMAIN-CONTAINING PROTEIN"/>
    <property type="match status" value="1"/>
</dbReference>
<gene>
    <name evidence="1" type="ORF">PAQU9191_01068</name>
</gene>
<dbReference type="AlphaFoldDB" id="A0A1Y6KXN2"/>
<proteinExistence type="predicted"/>
<name>A0A1Y6KXN2_9GAMM</name>
<organism evidence="1 2">
    <name type="scientific">Photobacterium aquimaris</name>
    <dbReference type="NCBI Taxonomy" id="512643"/>
    <lineage>
        <taxon>Bacteria</taxon>
        <taxon>Pseudomonadati</taxon>
        <taxon>Pseudomonadota</taxon>
        <taxon>Gammaproteobacteria</taxon>
        <taxon>Vibrionales</taxon>
        <taxon>Vibrionaceae</taxon>
        <taxon>Photobacterium</taxon>
    </lineage>
</organism>
<evidence type="ECO:0000313" key="1">
    <source>
        <dbReference type="EMBL" id="SMY15837.1"/>
    </source>
</evidence>
<keyword evidence="2" id="KW-1185">Reference proteome</keyword>
<accession>A0A1Y6KXN2</accession>
<dbReference type="EMBL" id="FYAH01000002">
    <property type="protein sequence ID" value="SMY15837.1"/>
    <property type="molecule type" value="Genomic_DNA"/>
</dbReference>
<reference evidence="2" key="1">
    <citation type="submission" date="2017-06" db="EMBL/GenBank/DDBJ databases">
        <authorList>
            <person name="Rodrigo-Torres L."/>
            <person name="Arahal R. D."/>
            <person name="Lucena T."/>
        </authorList>
    </citation>
    <scope>NUCLEOTIDE SEQUENCE [LARGE SCALE GENOMIC DNA]</scope>
    <source>
        <strain evidence="2">type strain: CECT 9192</strain>
    </source>
</reference>